<dbReference type="InterPro" id="IPR029058">
    <property type="entry name" value="AB_hydrolase_fold"/>
</dbReference>
<dbReference type="Proteomes" id="UP001408356">
    <property type="component" value="Unassembled WGS sequence"/>
</dbReference>
<name>A0ABR2V086_9PEZI</name>
<reference evidence="7 8" key="1">
    <citation type="journal article" date="2024" name="J. Plant Pathol.">
        <title>Sequence and assembly of the genome of Seiridium unicorne, isolate CBS 538.82, causal agent of cypress canker disease.</title>
        <authorList>
            <person name="Scali E."/>
            <person name="Rocca G.D."/>
            <person name="Danti R."/>
            <person name="Garbelotto M."/>
            <person name="Barberini S."/>
            <person name="Baroncelli R."/>
            <person name="Emiliani G."/>
        </authorList>
    </citation>
    <scope>NUCLEOTIDE SEQUENCE [LARGE SCALE GENOMIC DNA]</scope>
    <source>
        <strain evidence="7 8">BM-138-508</strain>
    </source>
</reference>
<feature type="domain" description="Glucose-methanol-choline oxidoreductase N-terminal" evidence="6">
    <location>
        <begin position="205"/>
        <end position="447"/>
    </location>
</feature>
<evidence type="ECO:0000259" key="6">
    <source>
        <dbReference type="Pfam" id="PF00732"/>
    </source>
</evidence>
<gene>
    <name evidence="7" type="ORF">SUNI508_06617</name>
</gene>
<dbReference type="SUPFAM" id="SSF53474">
    <property type="entry name" value="alpha/beta-Hydrolases"/>
    <property type="match status" value="1"/>
</dbReference>
<keyword evidence="3" id="KW-0274">FAD</keyword>
<evidence type="ECO:0000256" key="2">
    <source>
        <dbReference type="ARBA" id="ARBA00022630"/>
    </source>
</evidence>
<evidence type="ECO:0000256" key="4">
    <source>
        <dbReference type="ARBA" id="ARBA00023002"/>
    </source>
</evidence>
<dbReference type="PANTHER" id="PTHR47470:SF1">
    <property type="entry name" value="FAD-DEPENDENT OXIDOREDUCTASE 2 FAD BINDING DOMAIN-CONTAINING PROTEIN"/>
    <property type="match status" value="1"/>
</dbReference>
<dbReference type="InterPro" id="IPR036188">
    <property type="entry name" value="FAD/NAD-bd_sf"/>
</dbReference>
<comment type="caution">
    <text evidence="7">The sequence shown here is derived from an EMBL/GenBank/DDBJ whole genome shotgun (WGS) entry which is preliminary data.</text>
</comment>
<feature type="region of interest" description="Disordered" evidence="5">
    <location>
        <begin position="1"/>
        <end position="128"/>
    </location>
</feature>
<dbReference type="Gene3D" id="3.40.50.1820">
    <property type="entry name" value="alpha/beta hydrolase"/>
    <property type="match status" value="1"/>
</dbReference>
<feature type="compositionally biased region" description="Low complexity" evidence="5">
    <location>
        <begin position="112"/>
        <end position="126"/>
    </location>
</feature>
<evidence type="ECO:0000313" key="7">
    <source>
        <dbReference type="EMBL" id="KAK9420348.1"/>
    </source>
</evidence>
<comment type="cofactor">
    <cofactor evidence="1">
        <name>FAD</name>
        <dbReference type="ChEBI" id="CHEBI:57692"/>
    </cofactor>
</comment>
<sequence length="1368" mass="151110">MAPSADLPLASVQPQTNGVNKLNGLTKGDDSTVTNGPTNGFHDHDTNNASEVPQSPNSNSYRSQTVSFASSLSTSSALPSPEPSQGVRFAPGSHRIHSIGPHETEASGPGRSSARVRSWGKSSSSSAYPRLSKPLELMRTSYDCVVIGSGYGGGVAASRMARANQSVCVLERGKERWPGEFPVDTGDALDQVHYSGEFAPGWLPKKCVNGGDPTAMYHLIFGNGQNAVVCNGLGGTSLINANVYLEADEDTLKQEAWPREIRVNPKAEMGRYYEKARKMLEPEMYPDDWPRLPKLDLLEKQAEAMNMKHKFRRVEQTTRFRNGPNAAGVEMTPSALTGQDCTGVNDSSKNSTLVTYVADAWNWGADIFCESEVRYITKAPGREGWLIYFAWHGRNRGHFKANLHGDLMWIYAKKAVFLGAGAIGTTEILLRSKEMGLDMSDQVGLNMSGNGDILAFGYNTDHNVNAIGRSHGSPYNPVGPCITGIIDNRSGHSNPLNGYVIEEGVVPKALAPFLQAMLELLPGSIGPKDEGLIDTFKANLARVGSFFLGPYYRKGAIERTQTYLVMSHDSNQAILTLKDDKPVLEFLGVGRSNHVKWVNSVLEKATRAVGGTFVQNPFYALMGQQQVTVHPIGGACVASEGTGASGATNHCGEVFVGDGPETHRGLIVTDAALIPTALGANPLATITALAERAVHYYAERERLVISEQKNGILDLFGSPQFGYDGYEDSDDENEKEEIASISSVSDVIKSAQRMNDGGFGFTEVMSGFIHHDQGLKQETQQSYDLAARIAESRCESARFFLSVQSFNTRSIVNDPEHRAMLTGTFSCPTIPGSPFMVQRGDFNLFRQYLGAPGTRNLVYNFMMRGTDGRLLHFRGFKIVDSSVALSPVQFWRATSTLYVTIRKARSGTEFRDDMSEEEAMKGTVIAKGVMKIQPADFASQILTMTPTGSGMLKKAWSAASFMTYFTRKSLSLFLAPLTPLQYPSQSYIGYVNETLPDATYKIEAEDGVVTRMQMYEPTNSAIEKKVLFMIPGASVDHQIYALPTISCNAVNYFTRAGYRVYISVHRICALMIAQNNWTTFDSRLDIKACLEKIRKDNGEKPVYTIAHCMGSVAFSTGLLDGTIPASWILGVTCSQVFMNPIWNTMNMIKIMAFPIPLDKIYKLLCGTWFSCSTDPEDGYIQKALNELLRLMPDERKEICSNASCHRVTLTFGRCWNHANLNEATHRQIDRFFGGVNMTLLHLLMKQGYDGGVMSNGPLFERLDTPDNIRRLKDIPFLLFVGRDNAVLSPTATERTYEVLCDTFGTRDTRDNDGLQYKRRVVPNYGHLDCWMGRNAYKDVYPFVREEVDRVVRGEQYQFVEPNDNFTDL</sequence>
<dbReference type="Pfam" id="PF00732">
    <property type="entry name" value="GMC_oxred_N"/>
    <property type="match status" value="1"/>
</dbReference>
<evidence type="ECO:0000313" key="8">
    <source>
        <dbReference type="Proteomes" id="UP001408356"/>
    </source>
</evidence>
<dbReference type="PANTHER" id="PTHR47470">
    <property type="entry name" value="CHOLESTEROL OXIDASE"/>
    <property type="match status" value="1"/>
</dbReference>
<dbReference type="EMBL" id="JARVKF010000246">
    <property type="protein sequence ID" value="KAK9420348.1"/>
    <property type="molecule type" value="Genomic_DNA"/>
</dbReference>
<evidence type="ECO:0000256" key="1">
    <source>
        <dbReference type="ARBA" id="ARBA00001974"/>
    </source>
</evidence>
<protein>
    <submittedName>
        <fullName evidence="7">Glucose-methanol-choline oxidoreductase N-terminal domain-containing protein</fullName>
    </submittedName>
</protein>
<feature type="compositionally biased region" description="Low complexity" evidence="5">
    <location>
        <begin position="63"/>
        <end position="79"/>
    </location>
</feature>
<evidence type="ECO:0000256" key="5">
    <source>
        <dbReference type="SAM" id="MobiDB-lite"/>
    </source>
</evidence>
<keyword evidence="2" id="KW-0285">Flavoprotein</keyword>
<accession>A0ABR2V086</accession>
<organism evidence="7 8">
    <name type="scientific">Seiridium unicorne</name>
    <dbReference type="NCBI Taxonomy" id="138068"/>
    <lineage>
        <taxon>Eukaryota</taxon>
        <taxon>Fungi</taxon>
        <taxon>Dikarya</taxon>
        <taxon>Ascomycota</taxon>
        <taxon>Pezizomycotina</taxon>
        <taxon>Sordariomycetes</taxon>
        <taxon>Xylariomycetidae</taxon>
        <taxon>Amphisphaeriales</taxon>
        <taxon>Sporocadaceae</taxon>
        <taxon>Seiridium</taxon>
    </lineage>
</organism>
<feature type="compositionally biased region" description="Polar residues" evidence="5">
    <location>
        <begin position="47"/>
        <end position="62"/>
    </location>
</feature>
<dbReference type="InterPro" id="IPR000172">
    <property type="entry name" value="GMC_OxRdtase_N"/>
</dbReference>
<dbReference type="InterPro" id="IPR052542">
    <property type="entry name" value="Cholesterol_Oxidase"/>
</dbReference>
<dbReference type="SUPFAM" id="SSF51905">
    <property type="entry name" value="FAD/NAD(P)-binding domain"/>
    <property type="match status" value="1"/>
</dbReference>
<evidence type="ECO:0000256" key="3">
    <source>
        <dbReference type="ARBA" id="ARBA00022827"/>
    </source>
</evidence>
<keyword evidence="4" id="KW-0560">Oxidoreductase</keyword>
<proteinExistence type="predicted"/>
<dbReference type="Gene3D" id="3.50.50.60">
    <property type="entry name" value="FAD/NAD(P)-binding domain"/>
    <property type="match status" value="3"/>
</dbReference>
<keyword evidence="8" id="KW-1185">Reference proteome</keyword>